<evidence type="ECO:0000313" key="10">
    <source>
        <dbReference type="Proteomes" id="UP000190541"/>
    </source>
</evidence>
<accession>A0A1T5EAA2</accession>
<feature type="transmembrane region" description="Helical" evidence="6">
    <location>
        <begin position="381"/>
        <end position="403"/>
    </location>
</feature>
<dbReference type="Proteomes" id="UP000190541">
    <property type="component" value="Unassembled WGS sequence"/>
</dbReference>
<comment type="subcellular location">
    <subcellularLocation>
        <location evidence="1">Cell membrane</location>
        <topology evidence="1">Multi-pass membrane protein</topology>
    </subcellularLocation>
</comment>
<evidence type="ECO:0000256" key="3">
    <source>
        <dbReference type="ARBA" id="ARBA00022692"/>
    </source>
</evidence>
<dbReference type="InterPro" id="IPR003838">
    <property type="entry name" value="ABC3_permease_C"/>
</dbReference>
<dbReference type="AlphaFoldDB" id="A0A1T5EAA2"/>
<keyword evidence="5 6" id="KW-0472">Membrane</keyword>
<dbReference type="Pfam" id="PF02687">
    <property type="entry name" value="FtsX"/>
    <property type="match status" value="2"/>
</dbReference>
<gene>
    <name evidence="9" type="ORF">SAMN05660226_03196</name>
</gene>
<evidence type="ECO:0000256" key="4">
    <source>
        <dbReference type="ARBA" id="ARBA00022989"/>
    </source>
</evidence>
<evidence type="ECO:0000256" key="5">
    <source>
        <dbReference type="ARBA" id="ARBA00023136"/>
    </source>
</evidence>
<keyword evidence="4 6" id="KW-1133">Transmembrane helix</keyword>
<dbReference type="PANTHER" id="PTHR30572:SF18">
    <property type="entry name" value="ABC-TYPE MACROLIDE FAMILY EXPORT SYSTEM PERMEASE COMPONENT 2"/>
    <property type="match status" value="1"/>
</dbReference>
<sequence length="795" mass="87342">MASMLTTHIKTALRSLKRRKYYTAIHIVGLGLAIACGLFIYRYTSYHLSYDTHHRHANTTYRIVYDLHLEKTEHYGGVSYAIYQALKNDIAGIDHAAYAMVNQDFTLRVGDRIFGSDKKGAFASSDWFGLFDYHWLAGSPAGLDQPQTVALMASTAKRLFGNVDPMGKTIHVENNVPLQVVGIIDDRPSNTSLKSDYYISLPSLKTVIPGMENQFFTFWGYLNSPNQVYISLAGGTPPSHIEGQLQTLTNEAFGPAAGSQFQFRLQPLSALHSDSRYGGTMQQSLLATLGVIGLGILLMALLNYVNLSLAQYARRSAEIGTRKALGGSHGQLFGQFMVESLGTAALATLFAIGLLLAAVPLANKHLFVGEPLAPYPWSQLIPVATAAWLLTGLAAGLYPAWIIGRLNILNALKQQVAFGTSGGRKTIVIIQHTLSQCLLVATLVIMLQVHYLQSTDIGFDRDSVLMIALPKGTKAPSPWKTYLDAQPAVLSYSFCFRSPANHDQRGGTLRFDDRPEWETWPARSTFADSAYLQTFGIDLLAGRNLRADAAMAEYIINETMVRQLGIDEPAAAVGKPLLFGGMYSEAPGVIVGVARDYNTHSLRQAIEPTVIGYHKDRIQAIAVKLDGRQIASFIDHLEQEWKARYPAELLDYQFVDEQVEQLYAAEYVQQKLIWTASAIAVIIGCLGLLGLASLNIVQRTKEIGIRKVLGASAANIVRLLSADFVTLVGVAFLIATPITWWLMNTWLDDFAYRITIQWWVFALGGLIALTIALATVGFQALKAASANPTEILRDE</sequence>
<dbReference type="GO" id="GO:0022857">
    <property type="term" value="F:transmembrane transporter activity"/>
    <property type="evidence" value="ECO:0007669"/>
    <property type="project" value="TreeGrafter"/>
</dbReference>
<evidence type="ECO:0000259" key="8">
    <source>
        <dbReference type="Pfam" id="PF12704"/>
    </source>
</evidence>
<dbReference type="InterPro" id="IPR050250">
    <property type="entry name" value="Macrolide_Exporter_MacB"/>
</dbReference>
<proteinExistence type="predicted"/>
<keyword evidence="10" id="KW-1185">Reference proteome</keyword>
<evidence type="ECO:0000259" key="7">
    <source>
        <dbReference type="Pfam" id="PF02687"/>
    </source>
</evidence>
<reference evidence="9 10" key="1">
    <citation type="submission" date="2017-02" db="EMBL/GenBank/DDBJ databases">
        <authorList>
            <person name="Peterson S.W."/>
        </authorList>
    </citation>
    <scope>NUCLEOTIDE SEQUENCE [LARGE SCALE GENOMIC DNA]</scope>
    <source>
        <strain evidence="9 10">DSM 22899</strain>
    </source>
</reference>
<evidence type="ECO:0000256" key="1">
    <source>
        <dbReference type="ARBA" id="ARBA00004651"/>
    </source>
</evidence>
<dbReference type="PANTHER" id="PTHR30572">
    <property type="entry name" value="MEMBRANE COMPONENT OF TRANSPORTER-RELATED"/>
    <property type="match status" value="1"/>
</dbReference>
<feature type="transmembrane region" description="Helical" evidence="6">
    <location>
        <begin position="285"/>
        <end position="305"/>
    </location>
</feature>
<feature type="domain" description="MacB-like periplasmic core" evidence="8">
    <location>
        <begin position="23"/>
        <end position="247"/>
    </location>
</feature>
<feature type="transmembrane region" description="Helical" evidence="6">
    <location>
        <begin position="758"/>
        <end position="778"/>
    </location>
</feature>
<organism evidence="9 10">
    <name type="scientific">Parapedobacter luteus</name>
    <dbReference type="NCBI Taxonomy" id="623280"/>
    <lineage>
        <taxon>Bacteria</taxon>
        <taxon>Pseudomonadati</taxon>
        <taxon>Bacteroidota</taxon>
        <taxon>Sphingobacteriia</taxon>
        <taxon>Sphingobacteriales</taxon>
        <taxon>Sphingobacteriaceae</taxon>
        <taxon>Parapedobacter</taxon>
    </lineage>
</organism>
<evidence type="ECO:0000313" key="9">
    <source>
        <dbReference type="EMBL" id="SKB80749.1"/>
    </source>
</evidence>
<keyword evidence="3 6" id="KW-0812">Transmembrane</keyword>
<dbReference type="InterPro" id="IPR025857">
    <property type="entry name" value="MacB_PCD"/>
</dbReference>
<name>A0A1T5EAA2_9SPHI</name>
<feature type="transmembrane region" description="Helical" evidence="6">
    <location>
        <begin position="433"/>
        <end position="452"/>
    </location>
</feature>
<dbReference type="EMBL" id="FUYS01000009">
    <property type="protein sequence ID" value="SKB80749.1"/>
    <property type="molecule type" value="Genomic_DNA"/>
</dbReference>
<evidence type="ECO:0000256" key="6">
    <source>
        <dbReference type="SAM" id="Phobius"/>
    </source>
</evidence>
<feature type="domain" description="ABC3 transporter permease C-terminal" evidence="7">
    <location>
        <begin position="291"/>
        <end position="407"/>
    </location>
</feature>
<feature type="transmembrane region" description="Helical" evidence="6">
    <location>
        <begin position="717"/>
        <end position="738"/>
    </location>
</feature>
<feature type="domain" description="ABC3 transporter permease C-terminal" evidence="7">
    <location>
        <begin position="675"/>
        <end position="788"/>
    </location>
</feature>
<feature type="transmembrane region" description="Helical" evidence="6">
    <location>
        <begin position="21"/>
        <end position="41"/>
    </location>
</feature>
<feature type="transmembrane region" description="Helical" evidence="6">
    <location>
        <begin position="672"/>
        <end position="697"/>
    </location>
</feature>
<feature type="transmembrane region" description="Helical" evidence="6">
    <location>
        <begin position="341"/>
        <end position="361"/>
    </location>
</feature>
<dbReference type="Pfam" id="PF12704">
    <property type="entry name" value="MacB_PCD"/>
    <property type="match status" value="1"/>
</dbReference>
<dbReference type="OrthoDB" id="1451596at2"/>
<keyword evidence="2" id="KW-1003">Cell membrane</keyword>
<evidence type="ECO:0000256" key="2">
    <source>
        <dbReference type="ARBA" id="ARBA00022475"/>
    </source>
</evidence>
<dbReference type="STRING" id="623280.SAMN05660226_03196"/>
<dbReference type="GO" id="GO:0005886">
    <property type="term" value="C:plasma membrane"/>
    <property type="evidence" value="ECO:0007669"/>
    <property type="project" value="UniProtKB-SubCell"/>
</dbReference>
<protein>
    <submittedName>
        <fullName evidence="9">Putative ABC transport system permease protein</fullName>
    </submittedName>
</protein>